<dbReference type="Gene3D" id="1.10.510.10">
    <property type="entry name" value="Transferase(Phosphotransferase) domain 1"/>
    <property type="match status" value="3"/>
</dbReference>
<dbReference type="SUPFAM" id="SSF56112">
    <property type="entry name" value="Protein kinase-like (PK-like)"/>
    <property type="match status" value="3"/>
</dbReference>
<evidence type="ECO:0000256" key="4">
    <source>
        <dbReference type="PROSITE-ProRule" id="PRU10141"/>
    </source>
</evidence>
<dbReference type="EMBL" id="JAPFFF010000021">
    <property type="protein sequence ID" value="KAK8854139.1"/>
    <property type="molecule type" value="Genomic_DNA"/>
</dbReference>
<protein>
    <recommendedName>
        <fullName evidence="5">Protein kinase domain-containing protein</fullName>
    </recommendedName>
</protein>
<keyword evidence="2 4" id="KW-0547">Nucleotide-binding</keyword>
<evidence type="ECO:0000256" key="1">
    <source>
        <dbReference type="ARBA" id="ARBA00022527"/>
    </source>
</evidence>
<dbReference type="InterPro" id="IPR001245">
    <property type="entry name" value="Ser-Thr/Tyr_kinase_cat_dom"/>
</dbReference>
<dbReference type="Pfam" id="PF07714">
    <property type="entry name" value="PK_Tyr_Ser-Thr"/>
    <property type="match status" value="1"/>
</dbReference>
<dbReference type="PROSITE" id="PS00109">
    <property type="entry name" value="PROTEIN_KINASE_TYR"/>
    <property type="match status" value="1"/>
</dbReference>
<dbReference type="PANTHER" id="PTHR44329">
    <property type="entry name" value="SERINE/THREONINE-PROTEIN KINASE TNNI3K-RELATED"/>
    <property type="match status" value="1"/>
</dbReference>
<dbReference type="PANTHER" id="PTHR44329:SF289">
    <property type="entry name" value="SERINE_THREONINE-PROTEIN KINASE VIK"/>
    <property type="match status" value="1"/>
</dbReference>
<dbReference type="InterPro" id="IPR017441">
    <property type="entry name" value="Protein_kinase_ATP_BS"/>
</dbReference>
<evidence type="ECO:0000313" key="7">
    <source>
        <dbReference type="Proteomes" id="UP001470230"/>
    </source>
</evidence>
<name>A0ABR2HWV9_9EUKA</name>
<dbReference type="PROSITE" id="PS00108">
    <property type="entry name" value="PROTEIN_KINASE_ST"/>
    <property type="match status" value="1"/>
</dbReference>
<dbReference type="Proteomes" id="UP001470230">
    <property type="component" value="Unassembled WGS sequence"/>
</dbReference>
<feature type="binding site" evidence="4">
    <location>
        <position position="379"/>
    </location>
    <ligand>
        <name>ATP</name>
        <dbReference type="ChEBI" id="CHEBI:30616"/>
    </ligand>
</feature>
<dbReference type="InterPro" id="IPR008271">
    <property type="entry name" value="Ser/Thr_kinase_AS"/>
</dbReference>
<keyword evidence="3 4" id="KW-0067">ATP-binding</keyword>
<evidence type="ECO:0000259" key="5">
    <source>
        <dbReference type="PROSITE" id="PS50011"/>
    </source>
</evidence>
<dbReference type="InterPro" id="IPR000719">
    <property type="entry name" value="Prot_kinase_dom"/>
</dbReference>
<dbReference type="CDD" id="cd13999">
    <property type="entry name" value="STKc_MAP3K-like"/>
    <property type="match status" value="1"/>
</dbReference>
<dbReference type="InterPro" id="IPR051681">
    <property type="entry name" value="Ser/Thr_Kinases-Pseudokinases"/>
</dbReference>
<keyword evidence="1" id="KW-0723">Serine/threonine-protein kinase</keyword>
<keyword evidence="7" id="KW-1185">Reference proteome</keyword>
<evidence type="ECO:0000313" key="6">
    <source>
        <dbReference type="EMBL" id="KAK8854139.1"/>
    </source>
</evidence>
<feature type="domain" description="Protein kinase" evidence="5">
    <location>
        <begin position="350"/>
        <end position="618"/>
    </location>
</feature>
<proteinExistence type="predicted"/>
<sequence>MLSNSFIQLENFEKLEKIGEGGFGKAYKVLNKIDGNIYSAKISFHEDNDFSSEFVKHFFREVNILSLINFPSITKFIGCSPISFNNKPKPTIIFEYLSNGTLHQLLELIRKGENIPEWTDTKKLITLYGIAKALEFLHSNYIIHRDLRPVNILLDDYLFPKISDFGLSKVIKLNPNSETTEETNEVPNTPEYLAPEVLTAEDWSLSADVYSFAMIAYEIMTNERPFSEFSSAFEIVNEVIKKEGRPKFNKEIPDCYRELIECCWSSDPSARPLFREIVETLSNDSRFITEKVDSKEFFDYIKFNFCSEKVDELNKFYESIQKVDIYQNRIKETAIKNISVNIKLIDLNSFELKEQIGEGSYGTVYKVIEKASGDFCAAKISITKINKSSEDKIANLEREVNIISKLDHPSILKFIGFNTYNFKHKKKPTIITEYVTNGSLDKIIEMERKSLSNIDWDDTKKLITIYGIASGMSYLHSHEILHRDLKPGNILLDKYLFPKISDFGLSKELSEGSANHSGYKGTPAYSAPEVFQEKYTKAGDVFSFALIVYEIMTNEVLYSNMNQFQLLSKVCAGYRPSFRYPIASSYEELIKDCWKDDPKERPTFEQIVFRLQTDKGFITSNVDEEEFLNYVCYVDETFERDEQTFQEISIDKNPKKENNSLMNENFLDLNKFEKSDLIMKSDIYKSYKVKSKETGSSYLCKISMIKISNFSKDDLIKLSREVNLISQLNHSSFLKFIGYSPINFKHQNKPVIITEFPMKGSLFNVLEKVRKKRNVLNWNDTKKLIIIYGIASGMSYLHSNNVIHRDLNPKNVFLDDNLYPKLGDFGLSIRNHNVESMTYQSTSGMKGTPVYSSPEILKFNDYSKSGDVYAFSMIVYEIVTKKIPFEELKNTNDIYNEVVTKNGRPVIDESVPNCYRKLIEICWSENKNERPTFDDIVHILRTEKEFITKNINEEEFVNYIKKVDENKSIIETNNKSSIAQLDDLIETKSRIKETIEDDQSINKEDEPMKIDETK</sequence>
<dbReference type="InterPro" id="IPR011009">
    <property type="entry name" value="Kinase-like_dom_sf"/>
</dbReference>
<organism evidence="6 7">
    <name type="scientific">Tritrichomonas musculus</name>
    <dbReference type="NCBI Taxonomy" id="1915356"/>
    <lineage>
        <taxon>Eukaryota</taxon>
        <taxon>Metamonada</taxon>
        <taxon>Parabasalia</taxon>
        <taxon>Tritrichomonadida</taxon>
        <taxon>Tritrichomonadidae</taxon>
        <taxon>Tritrichomonas</taxon>
    </lineage>
</organism>
<dbReference type="PRINTS" id="PR00109">
    <property type="entry name" value="TYRKINASE"/>
</dbReference>
<dbReference type="PROSITE" id="PS50011">
    <property type="entry name" value="PROTEIN_KINASE_DOM"/>
    <property type="match status" value="3"/>
</dbReference>
<keyword evidence="1" id="KW-0808">Transferase</keyword>
<dbReference type="PROSITE" id="PS00107">
    <property type="entry name" value="PROTEIN_KINASE_ATP"/>
    <property type="match status" value="1"/>
</dbReference>
<evidence type="ECO:0000256" key="3">
    <source>
        <dbReference type="ARBA" id="ARBA00022840"/>
    </source>
</evidence>
<keyword evidence="1" id="KW-0418">Kinase</keyword>
<feature type="domain" description="Protein kinase" evidence="5">
    <location>
        <begin position="12"/>
        <end position="288"/>
    </location>
</feature>
<dbReference type="SMART" id="SM00219">
    <property type="entry name" value="TyrKc"/>
    <property type="match status" value="3"/>
</dbReference>
<dbReference type="InterPro" id="IPR008266">
    <property type="entry name" value="Tyr_kinase_AS"/>
</dbReference>
<dbReference type="Pfam" id="PF00069">
    <property type="entry name" value="Pkinase"/>
    <property type="match status" value="2"/>
</dbReference>
<reference evidence="6 7" key="1">
    <citation type="submission" date="2024-04" db="EMBL/GenBank/DDBJ databases">
        <title>Tritrichomonas musculus Genome.</title>
        <authorList>
            <person name="Alves-Ferreira E."/>
            <person name="Grigg M."/>
            <person name="Lorenzi H."/>
            <person name="Galac M."/>
        </authorList>
    </citation>
    <scope>NUCLEOTIDE SEQUENCE [LARGE SCALE GENOMIC DNA]</scope>
    <source>
        <strain evidence="6 7">EAF2021</strain>
    </source>
</reference>
<accession>A0ABR2HWV9</accession>
<dbReference type="InterPro" id="IPR020635">
    <property type="entry name" value="Tyr_kinase_cat_dom"/>
</dbReference>
<gene>
    <name evidence="6" type="ORF">M9Y10_016695</name>
</gene>
<dbReference type="SMART" id="SM00220">
    <property type="entry name" value="S_TKc"/>
    <property type="match status" value="3"/>
</dbReference>
<feature type="domain" description="Protein kinase" evidence="5">
    <location>
        <begin position="672"/>
        <end position="947"/>
    </location>
</feature>
<evidence type="ECO:0000256" key="2">
    <source>
        <dbReference type="ARBA" id="ARBA00022741"/>
    </source>
</evidence>
<comment type="caution">
    <text evidence="6">The sequence shown here is derived from an EMBL/GenBank/DDBJ whole genome shotgun (WGS) entry which is preliminary data.</text>
</comment>